<dbReference type="AlphaFoldDB" id="A0A830BSQ2"/>
<accession>A0A830BSQ2</accession>
<keyword evidence="1" id="KW-0732">Signal</keyword>
<feature type="chain" id="PRO_5032401632" evidence="1">
    <location>
        <begin position="22"/>
        <end position="375"/>
    </location>
</feature>
<dbReference type="InterPro" id="IPR029052">
    <property type="entry name" value="Metallo-depent_PP-like"/>
</dbReference>
<organism evidence="3 4">
    <name type="scientific">Phtheirospermum japonicum</name>
    <dbReference type="NCBI Taxonomy" id="374723"/>
    <lineage>
        <taxon>Eukaryota</taxon>
        <taxon>Viridiplantae</taxon>
        <taxon>Streptophyta</taxon>
        <taxon>Embryophyta</taxon>
        <taxon>Tracheophyta</taxon>
        <taxon>Spermatophyta</taxon>
        <taxon>Magnoliopsida</taxon>
        <taxon>eudicotyledons</taxon>
        <taxon>Gunneridae</taxon>
        <taxon>Pentapetalae</taxon>
        <taxon>asterids</taxon>
        <taxon>lamiids</taxon>
        <taxon>Lamiales</taxon>
        <taxon>Orobanchaceae</taxon>
        <taxon>Orobanchaceae incertae sedis</taxon>
        <taxon>Phtheirospermum</taxon>
    </lineage>
</organism>
<sequence length="375" mass="42318">MSILWTLISLSLILAVRSSAAEIVPPRTTLLDNLRIRRGAPFRIALFADLHFGEATWTEWGPQQDLNSVRAMSTLLDKEQPDFVIYLGDVVTANNIVIQNASFYWDQALSPTRARGIPWSSIFGNHDDAPFEWPMEWFSEIGIPQIHCPDSNASFAGAEECSFRGTTRSELMKSETERNTLSYSKNGPQDLWPSVSNYVLKISSSSDSQEAVVYMYFFDSGGGSYPKVISNAQVKWFENKSKEVNPDSRVPEIIFWHIPSEAYKEVAPKSDLRQDCVGSIFLEDVASQEAEQGIMKVIEERPSVKAVFVGHNHGLDWCCPHKKLWLCFARHTGYGGYGNWTKGARVIEINEKPFSLKSWVRMEDGHLHSEVLLSS</sequence>
<dbReference type="GO" id="GO:0016788">
    <property type="term" value="F:hydrolase activity, acting on ester bonds"/>
    <property type="evidence" value="ECO:0007669"/>
    <property type="project" value="TreeGrafter"/>
</dbReference>
<dbReference type="CDD" id="cd07383">
    <property type="entry name" value="MPP_Dcr2"/>
    <property type="match status" value="1"/>
</dbReference>
<evidence type="ECO:0000259" key="2">
    <source>
        <dbReference type="Pfam" id="PF00149"/>
    </source>
</evidence>
<evidence type="ECO:0000256" key="1">
    <source>
        <dbReference type="SAM" id="SignalP"/>
    </source>
</evidence>
<dbReference type="EMBL" id="BMAC01000230">
    <property type="protein sequence ID" value="GFP90927.1"/>
    <property type="molecule type" value="Genomic_DNA"/>
</dbReference>
<dbReference type="PIRSF" id="PIRSF030250">
    <property type="entry name" value="Ptase_At2g46880"/>
    <property type="match status" value="1"/>
</dbReference>
<dbReference type="InterPro" id="IPR011230">
    <property type="entry name" value="PAP14/16/28/29"/>
</dbReference>
<dbReference type="InterPro" id="IPR004843">
    <property type="entry name" value="Calcineurin-like_PHP"/>
</dbReference>
<keyword evidence="4" id="KW-1185">Reference proteome</keyword>
<dbReference type="PANTHER" id="PTHR32440:SF11">
    <property type="entry name" value="METALLOPHOSPHOESTERASE DOMAIN-CONTAINING PROTEIN"/>
    <property type="match status" value="1"/>
</dbReference>
<feature type="signal peptide" evidence="1">
    <location>
        <begin position="1"/>
        <end position="21"/>
    </location>
</feature>
<dbReference type="GO" id="GO:0005737">
    <property type="term" value="C:cytoplasm"/>
    <property type="evidence" value="ECO:0007669"/>
    <property type="project" value="TreeGrafter"/>
</dbReference>
<feature type="domain" description="Calcineurin-like phosphoesterase" evidence="2">
    <location>
        <begin position="42"/>
        <end position="313"/>
    </location>
</feature>
<evidence type="ECO:0000313" key="4">
    <source>
        <dbReference type="Proteomes" id="UP000653305"/>
    </source>
</evidence>
<name>A0A830BSQ2_9LAMI</name>
<dbReference type="PANTHER" id="PTHR32440">
    <property type="entry name" value="PHOSPHATASE DCR2-RELATED-RELATED"/>
    <property type="match status" value="1"/>
</dbReference>
<proteinExistence type="predicted"/>
<reference evidence="3" key="1">
    <citation type="submission" date="2020-07" db="EMBL/GenBank/DDBJ databases">
        <title>Ethylene signaling mediates host invasion by parasitic plants.</title>
        <authorList>
            <person name="Yoshida S."/>
        </authorList>
    </citation>
    <scope>NUCLEOTIDE SEQUENCE</scope>
    <source>
        <strain evidence="3">Okayama</strain>
    </source>
</reference>
<dbReference type="Gene3D" id="3.60.21.10">
    <property type="match status" value="1"/>
</dbReference>
<dbReference type="OrthoDB" id="783096at2759"/>
<comment type="caution">
    <text evidence="3">The sequence shown here is derived from an EMBL/GenBank/DDBJ whole genome shotgun (WGS) entry which is preliminary data.</text>
</comment>
<gene>
    <name evidence="3" type="ORF">PHJA_001236700</name>
</gene>
<dbReference type="Pfam" id="PF00149">
    <property type="entry name" value="Metallophos"/>
    <property type="match status" value="1"/>
</dbReference>
<protein>
    <submittedName>
        <fullName evidence="3">Probable inactive purple acid phosphatase 16</fullName>
    </submittedName>
</protein>
<evidence type="ECO:0000313" key="3">
    <source>
        <dbReference type="EMBL" id="GFP90927.1"/>
    </source>
</evidence>
<dbReference type="SUPFAM" id="SSF56300">
    <property type="entry name" value="Metallo-dependent phosphatases"/>
    <property type="match status" value="1"/>
</dbReference>
<dbReference type="Proteomes" id="UP000653305">
    <property type="component" value="Unassembled WGS sequence"/>
</dbReference>